<comment type="subcellular location">
    <subcellularLocation>
        <location evidence="1 11">Endoplasmic reticulum membrane</location>
        <topology evidence="1 11">Multi-pass membrane protein</topology>
    </subcellularLocation>
</comment>
<accession>A0A9P0QP65</accession>
<dbReference type="GO" id="GO:0005789">
    <property type="term" value="C:endoplasmic reticulum membrane"/>
    <property type="evidence" value="ECO:0007669"/>
    <property type="project" value="UniProtKB-SubCell"/>
</dbReference>
<evidence type="ECO:0000313" key="12">
    <source>
        <dbReference type="EMBL" id="CAH2352150.1"/>
    </source>
</evidence>
<feature type="transmembrane region" description="Helical" evidence="11">
    <location>
        <begin position="369"/>
        <end position="391"/>
    </location>
</feature>
<evidence type="ECO:0000256" key="8">
    <source>
        <dbReference type="ARBA" id="ARBA00022989"/>
    </source>
</evidence>
<evidence type="ECO:0000256" key="5">
    <source>
        <dbReference type="ARBA" id="ARBA00022679"/>
    </source>
</evidence>
<gene>
    <name evidence="12" type="ORF">CLIB1423_05S06766</name>
</gene>
<feature type="transmembrane region" description="Helical" evidence="11">
    <location>
        <begin position="281"/>
        <end position="301"/>
    </location>
</feature>
<dbReference type="EC" id="2.4.1.-" evidence="11"/>
<feature type="transmembrane region" description="Helical" evidence="11">
    <location>
        <begin position="7"/>
        <end position="25"/>
    </location>
</feature>
<keyword evidence="7 11" id="KW-0256">Endoplasmic reticulum</keyword>
<feature type="transmembrane region" description="Helical" evidence="11">
    <location>
        <begin position="173"/>
        <end position="201"/>
    </location>
</feature>
<dbReference type="PANTHER" id="PTHR22760:SF3">
    <property type="entry name" value="GPI MANNOSYLTRANSFERASE 4"/>
    <property type="match status" value="1"/>
</dbReference>
<evidence type="ECO:0000256" key="10">
    <source>
        <dbReference type="ARBA" id="ARBA00038466"/>
    </source>
</evidence>
<dbReference type="EMBL" id="CAKXYY010000005">
    <property type="protein sequence ID" value="CAH2352150.1"/>
    <property type="molecule type" value="Genomic_DNA"/>
</dbReference>
<dbReference type="Pfam" id="PF03901">
    <property type="entry name" value="Glyco_transf_22"/>
    <property type="match status" value="1"/>
</dbReference>
<dbReference type="GO" id="GO:0006506">
    <property type="term" value="P:GPI anchor biosynthetic process"/>
    <property type="evidence" value="ECO:0007669"/>
    <property type="project" value="UniProtKB-KW"/>
</dbReference>
<name>A0A9P0QP65_9ASCO</name>
<dbReference type="OrthoDB" id="10066429at2759"/>
<keyword evidence="3" id="KW-0337">GPI-anchor biosynthesis</keyword>
<evidence type="ECO:0000256" key="7">
    <source>
        <dbReference type="ARBA" id="ARBA00022824"/>
    </source>
</evidence>
<evidence type="ECO:0000256" key="9">
    <source>
        <dbReference type="ARBA" id="ARBA00023136"/>
    </source>
</evidence>
<evidence type="ECO:0000256" key="1">
    <source>
        <dbReference type="ARBA" id="ARBA00004477"/>
    </source>
</evidence>
<evidence type="ECO:0000256" key="4">
    <source>
        <dbReference type="ARBA" id="ARBA00022676"/>
    </source>
</evidence>
<dbReference type="InterPro" id="IPR005599">
    <property type="entry name" value="GPI_mannosylTrfase"/>
</dbReference>
<feature type="transmembrane region" description="Helical" evidence="11">
    <location>
        <begin position="87"/>
        <end position="108"/>
    </location>
</feature>
<dbReference type="PANTHER" id="PTHR22760">
    <property type="entry name" value="GLYCOSYLTRANSFERASE"/>
    <property type="match status" value="1"/>
</dbReference>
<evidence type="ECO:0000256" key="11">
    <source>
        <dbReference type="RuleBase" id="RU363075"/>
    </source>
</evidence>
<keyword evidence="9 11" id="KW-0472">Membrane</keyword>
<protein>
    <recommendedName>
        <fullName evidence="11">Mannosyltransferase</fullName>
        <ecNumber evidence="11">2.4.1.-</ecNumber>
    </recommendedName>
</protein>
<evidence type="ECO:0000256" key="3">
    <source>
        <dbReference type="ARBA" id="ARBA00022502"/>
    </source>
</evidence>
<reference evidence="12" key="1">
    <citation type="submission" date="2022-03" db="EMBL/GenBank/DDBJ databases">
        <authorList>
            <person name="Legras J.-L."/>
            <person name="Devillers H."/>
            <person name="Grondin C."/>
        </authorList>
    </citation>
    <scope>NUCLEOTIDE SEQUENCE</scope>
    <source>
        <strain evidence="12">CLIB 1423</strain>
    </source>
</reference>
<evidence type="ECO:0000313" key="13">
    <source>
        <dbReference type="Proteomes" id="UP000837801"/>
    </source>
</evidence>
<keyword evidence="6 11" id="KW-0812">Transmembrane</keyword>
<dbReference type="AlphaFoldDB" id="A0A9P0QP65"/>
<comment type="caution">
    <text evidence="12">The sequence shown here is derived from an EMBL/GenBank/DDBJ whole genome shotgun (WGS) entry which is preliminary data.</text>
</comment>
<feature type="transmembrane region" description="Helical" evidence="11">
    <location>
        <begin position="213"/>
        <end position="236"/>
    </location>
</feature>
<comment type="similarity">
    <text evidence="10">Belongs to the glycosyltransferase 22 family. PIGZ subfamily.</text>
</comment>
<comment type="pathway">
    <text evidence="2">Glycolipid biosynthesis; glycosylphosphatidylinositol-anchor biosynthesis.</text>
</comment>
<keyword evidence="5" id="KW-0808">Transferase</keyword>
<evidence type="ECO:0000256" key="6">
    <source>
        <dbReference type="ARBA" id="ARBA00022692"/>
    </source>
</evidence>
<keyword evidence="8 11" id="KW-1133">Transmembrane helix</keyword>
<evidence type="ECO:0000256" key="2">
    <source>
        <dbReference type="ARBA" id="ARBA00004687"/>
    </source>
</evidence>
<feature type="transmembrane region" description="Helical" evidence="11">
    <location>
        <begin position="120"/>
        <end position="153"/>
    </location>
</feature>
<organism evidence="12 13">
    <name type="scientific">[Candida] railenensis</name>
    <dbReference type="NCBI Taxonomy" id="45579"/>
    <lineage>
        <taxon>Eukaryota</taxon>
        <taxon>Fungi</taxon>
        <taxon>Dikarya</taxon>
        <taxon>Ascomycota</taxon>
        <taxon>Saccharomycotina</taxon>
        <taxon>Pichiomycetes</taxon>
        <taxon>Debaryomycetaceae</taxon>
        <taxon>Kurtzmaniella</taxon>
    </lineage>
</organism>
<keyword evidence="4 11" id="KW-0328">Glycosyltransferase</keyword>
<keyword evidence="13" id="KW-1185">Reference proteome</keyword>
<dbReference type="Proteomes" id="UP000837801">
    <property type="component" value="Unassembled WGS sequence"/>
</dbReference>
<sequence length="539" mass="61704">MFNWRNTYLFSIAVRFFLALTNSYIHPDEHFQNFEVLTSSILNYTTSIPWEFTSENPARSMGPLYLIYGPILYLIRITGSTFTPLQIWYIMRLQFLVLTWIFTDFLVYRMLPTRPERIKGIFFISTSYVTLTYQQHCFSNSIETILVLLAVYLVDEMRFFTNEHRRTLVSSYFVLGSVVALGIFNRITFPAFLILPSVFVFNHLRYSNHKLKAISMGCLGFLIPSISFIVLDSIYFGHENTGMSILQDPFGDFSKYIITPWNSLKYNSSTQNLAKHGIHPYYTHLLVNFPQMVGPTGLMFLFYKGNKYLRATPFLSLVSGLIFLSTVPHQELRFLIPLVPLACCCFDLEKFQPVIVEKNGTSKKTSSMLVSALMFLWYVFNIILSILMGVLHQGGVIPVLDHFHTSPSLLTNDGTSAQIWWRTYSPPNWILGNKDNTLSIVISTSEAPIPVDLDGKRSQLLIDTMGSDFDYVQGLAKDLQVLGVSKIYLITPVASYLTTVSEPEKYRNVWNYTLHLDLDHLDFGNLKSLTPGIGVYEIL</sequence>
<proteinExistence type="inferred from homology"/>
<dbReference type="GO" id="GO:0000026">
    <property type="term" value="F:alpha-1,2-mannosyltransferase activity"/>
    <property type="evidence" value="ECO:0007669"/>
    <property type="project" value="TreeGrafter"/>
</dbReference>